<organism evidence="1 2">
    <name type="scientific">Acaryochloris thomasi RCC1774</name>
    <dbReference type="NCBI Taxonomy" id="1764569"/>
    <lineage>
        <taxon>Bacteria</taxon>
        <taxon>Bacillati</taxon>
        <taxon>Cyanobacteriota</taxon>
        <taxon>Cyanophyceae</taxon>
        <taxon>Acaryochloridales</taxon>
        <taxon>Acaryochloridaceae</taxon>
        <taxon>Acaryochloris</taxon>
        <taxon>Acaryochloris thomasi</taxon>
    </lineage>
</organism>
<reference evidence="1 2" key="1">
    <citation type="journal article" date="2018" name="Sci. Rep.">
        <title>A novel species of the marine cyanobacterium Acaryochloris with a unique pigment content and lifestyle.</title>
        <authorList>
            <person name="Partensky F."/>
            <person name="Six C."/>
            <person name="Ratin M."/>
            <person name="Garczarek L."/>
            <person name="Vaulot D."/>
            <person name="Probert I."/>
            <person name="Calteau A."/>
            <person name="Gourvil P."/>
            <person name="Marie D."/>
            <person name="Grebert T."/>
            <person name="Bouchier C."/>
            <person name="Le Panse S."/>
            <person name="Gachenot M."/>
            <person name="Rodriguez F."/>
            <person name="Garrido J.L."/>
        </authorList>
    </citation>
    <scope>NUCLEOTIDE SEQUENCE [LARGE SCALE GENOMIC DNA]</scope>
    <source>
        <strain evidence="1 2">RCC1774</strain>
    </source>
</reference>
<evidence type="ECO:0000313" key="2">
    <source>
        <dbReference type="Proteomes" id="UP000248857"/>
    </source>
</evidence>
<evidence type="ECO:0008006" key="3">
    <source>
        <dbReference type="Google" id="ProtNLM"/>
    </source>
</evidence>
<keyword evidence="2" id="KW-1185">Reference proteome</keyword>
<name>A0A2W1JBV0_9CYAN</name>
<proteinExistence type="predicted"/>
<dbReference type="RefSeq" id="WP_110987934.1">
    <property type="nucleotide sequence ID" value="NZ_CAWNWM010000016.1"/>
</dbReference>
<dbReference type="EMBL" id="PQWO01000016">
    <property type="protein sequence ID" value="PZD71513.1"/>
    <property type="molecule type" value="Genomic_DNA"/>
</dbReference>
<accession>A0A2W1JBV0</accession>
<dbReference type="InterPro" id="IPR025458">
    <property type="entry name" value="DUF4278"/>
</dbReference>
<comment type="caution">
    <text evidence="1">The sequence shown here is derived from an EMBL/GenBank/DDBJ whole genome shotgun (WGS) entry which is preliminary data.</text>
</comment>
<gene>
    <name evidence="1" type="ORF">C1752_06133</name>
</gene>
<dbReference type="OrthoDB" id="517878at2"/>
<protein>
    <recommendedName>
        <fullName evidence="3">DUF4278 domain-containing protein</fullName>
    </recommendedName>
</protein>
<evidence type="ECO:0000313" key="1">
    <source>
        <dbReference type="EMBL" id="PZD71513.1"/>
    </source>
</evidence>
<sequence>MQLKYRGVDYEYVPPQVAAKPTELVGTYRGLEWRFKTATSSVQQPTLDLVYRGVAYQTGQHPTVPEKSISSSPAVKAGASAKDMARALMLGHHTLIKHRQQSMLGRVAAEVGLGLEASHYWSHIQGKANPGFRATYDRSPAALS</sequence>
<dbReference type="Pfam" id="PF14105">
    <property type="entry name" value="DUF4278"/>
    <property type="match status" value="1"/>
</dbReference>
<dbReference type="Proteomes" id="UP000248857">
    <property type="component" value="Unassembled WGS sequence"/>
</dbReference>
<dbReference type="AlphaFoldDB" id="A0A2W1JBV0"/>